<gene>
    <name evidence="4" type="ORF">Zmor_000543</name>
</gene>
<dbReference type="InterPro" id="IPR050309">
    <property type="entry name" value="Type-B_Carboxylest/Lipase"/>
</dbReference>
<feature type="signal peptide" evidence="2">
    <location>
        <begin position="1"/>
        <end position="19"/>
    </location>
</feature>
<accession>A0AA38IWM4</accession>
<name>A0AA38IWM4_9CUCU</name>
<dbReference type="InterPro" id="IPR019819">
    <property type="entry name" value="Carboxylesterase_B_CS"/>
</dbReference>
<evidence type="ECO:0000313" key="4">
    <source>
        <dbReference type="EMBL" id="KAJ3665023.1"/>
    </source>
</evidence>
<dbReference type="Pfam" id="PF00135">
    <property type="entry name" value="COesterase"/>
    <property type="match status" value="1"/>
</dbReference>
<organism evidence="4 5">
    <name type="scientific">Zophobas morio</name>
    <dbReference type="NCBI Taxonomy" id="2755281"/>
    <lineage>
        <taxon>Eukaryota</taxon>
        <taxon>Metazoa</taxon>
        <taxon>Ecdysozoa</taxon>
        <taxon>Arthropoda</taxon>
        <taxon>Hexapoda</taxon>
        <taxon>Insecta</taxon>
        <taxon>Pterygota</taxon>
        <taxon>Neoptera</taxon>
        <taxon>Endopterygota</taxon>
        <taxon>Coleoptera</taxon>
        <taxon>Polyphaga</taxon>
        <taxon>Cucujiformia</taxon>
        <taxon>Tenebrionidae</taxon>
        <taxon>Zophobas</taxon>
    </lineage>
</organism>
<dbReference type="PANTHER" id="PTHR11559">
    <property type="entry name" value="CARBOXYLESTERASE"/>
    <property type="match status" value="1"/>
</dbReference>
<reference evidence="4" key="1">
    <citation type="journal article" date="2023" name="G3 (Bethesda)">
        <title>Whole genome assemblies of Zophobas morio and Tenebrio molitor.</title>
        <authorList>
            <person name="Kaur S."/>
            <person name="Stinson S.A."/>
            <person name="diCenzo G.C."/>
        </authorList>
    </citation>
    <scope>NUCLEOTIDE SEQUENCE</scope>
    <source>
        <strain evidence="4">QUZm001</strain>
    </source>
</reference>
<feature type="chain" id="PRO_5041359060" description="Carboxylesterase type B domain-containing protein" evidence="2">
    <location>
        <begin position="20"/>
        <end position="550"/>
    </location>
</feature>
<dbReference type="AlphaFoldDB" id="A0AA38IWM4"/>
<dbReference type="InterPro" id="IPR002018">
    <property type="entry name" value="CarbesteraseB"/>
</dbReference>
<proteinExistence type="predicted"/>
<dbReference type="InterPro" id="IPR029058">
    <property type="entry name" value="AB_hydrolase_fold"/>
</dbReference>
<protein>
    <recommendedName>
        <fullName evidence="3">Carboxylesterase type B domain-containing protein</fullName>
    </recommendedName>
</protein>
<comment type="caution">
    <text evidence="4">The sequence shown here is derived from an EMBL/GenBank/DDBJ whole genome shotgun (WGS) entry which is preliminary data.</text>
</comment>
<dbReference type="SUPFAM" id="SSF53474">
    <property type="entry name" value="alpha/beta-Hydrolases"/>
    <property type="match status" value="1"/>
</dbReference>
<sequence>MLVLKYLFICTVIISLANCASVFQSDLVVQIKNGAVQGRQSTTLELKVPYYSFRGIPYAEPPIGNRRFEPPVAKGNWDGVLDATEDRAHCIQGSDPVVGEEDCLFINVYTPTQPSDSCELLPTMVWIYGGGFEGGDSTYDNYGPDFLLEKNVIVVSLNYRLGFLGFLSTGDNVVPGNNGLKDQVLALKWVKDNIDRFCGDPNQITLAGQSAGSASVAYHIQSPQSQGLFNRVIMQSGVSLSLWGLSRRVPQILNQVAVDLGIDNSTTRAIVDGLKELEVDYLQSSASSTITSVYLANNPREGFAIGPVIEPDHPDAFISGRSHEILEGGQFTKVPILLGFNSLEGTYNFELLFRLYLVQYDLNPEKLLPADMNVDSSKAAAAAKKLKSYYFGWIPVSLSNMELMRFLSDDQFVRSIREFARLAQRHVPVYLYRFSYEGGLWGYHNRTIAGVTHSEELGYYWVSKHDPLREHDLTVRTRMVTLWTNFIKYGNPTPSQDSRLENIIWETLGNSLNYLDIGEHLVPTQSPEKSNMQFWDDFYNEYGNPPYSTY</sequence>
<dbReference type="FunFam" id="3.40.50.1820:FF:000155">
    <property type="entry name" value="Carboxylic ester hydrolase"/>
    <property type="match status" value="1"/>
</dbReference>
<dbReference type="PROSITE" id="PS00941">
    <property type="entry name" value="CARBOXYLESTERASE_B_2"/>
    <property type="match status" value="1"/>
</dbReference>
<evidence type="ECO:0000256" key="1">
    <source>
        <dbReference type="ARBA" id="ARBA00023180"/>
    </source>
</evidence>
<keyword evidence="1" id="KW-0325">Glycoprotein</keyword>
<evidence type="ECO:0000256" key="2">
    <source>
        <dbReference type="SAM" id="SignalP"/>
    </source>
</evidence>
<dbReference type="Gene3D" id="3.40.50.1820">
    <property type="entry name" value="alpha/beta hydrolase"/>
    <property type="match status" value="1"/>
</dbReference>
<evidence type="ECO:0000313" key="5">
    <source>
        <dbReference type="Proteomes" id="UP001168821"/>
    </source>
</evidence>
<dbReference type="Proteomes" id="UP001168821">
    <property type="component" value="Unassembled WGS sequence"/>
</dbReference>
<feature type="domain" description="Carboxylesterase type B" evidence="3">
    <location>
        <begin position="26"/>
        <end position="535"/>
    </location>
</feature>
<evidence type="ECO:0000259" key="3">
    <source>
        <dbReference type="Pfam" id="PF00135"/>
    </source>
</evidence>
<keyword evidence="2" id="KW-0732">Signal</keyword>
<dbReference type="EMBL" id="JALNTZ010000001">
    <property type="protein sequence ID" value="KAJ3665023.1"/>
    <property type="molecule type" value="Genomic_DNA"/>
</dbReference>
<keyword evidence="5" id="KW-1185">Reference proteome</keyword>